<evidence type="ECO:0008006" key="14">
    <source>
        <dbReference type="Google" id="ProtNLM"/>
    </source>
</evidence>
<evidence type="ECO:0000259" key="9">
    <source>
        <dbReference type="Pfam" id="PF02714"/>
    </source>
</evidence>
<dbReference type="GO" id="GO:0005886">
    <property type="term" value="C:plasma membrane"/>
    <property type="evidence" value="ECO:0007669"/>
    <property type="project" value="TreeGrafter"/>
</dbReference>
<evidence type="ECO:0000259" key="11">
    <source>
        <dbReference type="Pfam" id="PF14703"/>
    </source>
</evidence>
<feature type="compositionally biased region" description="Low complexity" evidence="7">
    <location>
        <begin position="797"/>
        <end position="810"/>
    </location>
</feature>
<comment type="caution">
    <text evidence="12">The sequence shown here is derived from an EMBL/GenBank/DDBJ whole genome shotgun (WGS) entry which is preliminary data.</text>
</comment>
<evidence type="ECO:0000256" key="3">
    <source>
        <dbReference type="ARBA" id="ARBA00022448"/>
    </source>
</evidence>
<dbReference type="InterPro" id="IPR027815">
    <property type="entry name" value="CSC1/OSCA1-like_cyt"/>
</dbReference>
<keyword evidence="6 8" id="KW-0472">Membrane</keyword>
<comment type="subcellular location">
    <subcellularLocation>
        <location evidence="1">Membrane</location>
        <topology evidence="1">Multi-pass membrane protein</topology>
    </subcellularLocation>
</comment>
<evidence type="ECO:0000313" key="12">
    <source>
        <dbReference type="EMBL" id="PGH10623.1"/>
    </source>
</evidence>
<feature type="compositionally biased region" description="Gly residues" evidence="7">
    <location>
        <begin position="41"/>
        <end position="60"/>
    </location>
</feature>
<dbReference type="GO" id="GO:0005227">
    <property type="term" value="F:calcium-activated cation channel activity"/>
    <property type="evidence" value="ECO:0007669"/>
    <property type="project" value="InterPro"/>
</dbReference>
<protein>
    <recommendedName>
        <fullName evidence="14">CSC1/OSCA1-like 7TM region domain-containing protein</fullName>
    </recommendedName>
</protein>
<comment type="similarity">
    <text evidence="2">Belongs to the CSC1 (TC 1.A.17) family.</text>
</comment>
<dbReference type="InterPro" id="IPR045122">
    <property type="entry name" value="Csc1-like"/>
</dbReference>
<feature type="transmembrane region" description="Helical" evidence="8">
    <location>
        <begin position="468"/>
        <end position="490"/>
    </location>
</feature>
<evidence type="ECO:0000256" key="5">
    <source>
        <dbReference type="ARBA" id="ARBA00022989"/>
    </source>
</evidence>
<evidence type="ECO:0000256" key="8">
    <source>
        <dbReference type="SAM" id="Phobius"/>
    </source>
</evidence>
<evidence type="ECO:0000256" key="1">
    <source>
        <dbReference type="ARBA" id="ARBA00004141"/>
    </source>
</evidence>
<evidence type="ECO:0000259" key="10">
    <source>
        <dbReference type="Pfam" id="PF13967"/>
    </source>
</evidence>
<dbReference type="PANTHER" id="PTHR13018:SF5">
    <property type="entry name" value="RE44586P"/>
    <property type="match status" value="1"/>
</dbReference>
<feature type="domain" description="CSC1/OSCA1-like cytosolic" evidence="11">
    <location>
        <begin position="250"/>
        <end position="453"/>
    </location>
</feature>
<evidence type="ECO:0000313" key="13">
    <source>
        <dbReference type="Proteomes" id="UP000223968"/>
    </source>
</evidence>
<feature type="transmembrane region" description="Helical" evidence="8">
    <location>
        <begin position="160"/>
        <end position="179"/>
    </location>
</feature>
<sequence length="896" mass="99776">MGSPPAEIPIPIPPASTQMLSSLLSATATVTTSTFLSLPTGGNGTGPGNGTEPGDGGGGGGEHRYQDQTKGQRDLLTQIVISCAVGMGAFMGFCILRPKWRSLYAARRRLRSAASRLPELPDSFFGWIPVVARISEEEVLASAGLDAFVFLSFYKYAIRFLSVVFFFTLAVILPIHYIYERKRGYPWDLQDGRGNSSQGYKTSPDPTYLWMHVVFAYVFTGIGIYFLIEQTNKIIRVRQQYLGGQTTMTDRTIRLSGIPPELRSEERIRDFIEQLEIGKVDQVMLCQDWRELDGLMETRKKILQNLEEAWTKHIGYRRKRPNSSGSALPLVSTGGPDPREDNERSRLLSAEDAARTHVSSYEHSRPTVRVWYGPLRLRYKKIDAIDFYEEKLRLLDEKIEGIRSKECPPTPLAFVTMESIAACQMAVQAILDPSPMQLVASLAPAPADVVWQNTYLSRSSRMLRGWSITLLIGVLTVFWSLLLIPLAYLLNLETIEKVIPSLADALSRHPVAKSLVQTGLPTLTLSLLTVAVPFLYNWLANLQGMTSQGDVELSLISKNFFFTFFNLFLVFTVFATASNFYGLFENLRDVFRDTTTITLALASSLEALTPFYTNLIVLQGLGLFPFRLLEFGSVFLYPFKRLSATTPRDYADLNTPPTFSYGLALPQTILIFIITIVYSVFPSSYIVCLFGLTYFALGHFIYKYQLLYAMDHQQHSTGRAWPMICSRVILGFIVFQLAIIGTLALRTAVTRSILVIPLLAATVWFSYFFSRTYDPLMKFIALRSIDRSRGAVDQDDSPTPSSVSVRSPPSGWDRDAVPVRFRGRDLASKLKKYVNPNLVVPLDEAWVPGIGMVGSSSDAAAAAAAVEAVESNFGNRGERVNGGGNGNGRRRVQIAV</sequence>
<dbReference type="InterPro" id="IPR003864">
    <property type="entry name" value="CSC1/OSCA1-like_7TM"/>
</dbReference>
<feature type="transmembrane region" description="Helical" evidence="8">
    <location>
        <begin position="723"/>
        <end position="745"/>
    </location>
</feature>
<feature type="transmembrane region" description="Helical" evidence="8">
    <location>
        <begin position="751"/>
        <end position="769"/>
    </location>
</feature>
<keyword evidence="5 8" id="KW-1133">Transmembrane helix</keyword>
<feature type="region of interest" description="Disordered" evidence="7">
    <location>
        <begin position="317"/>
        <end position="346"/>
    </location>
</feature>
<feature type="compositionally biased region" description="Basic and acidic residues" evidence="7">
    <location>
        <begin position="337"/>
        <end position="346"/>
    </location>
</feature>
<name>A0A2B7XP93_9EURO</name>
<feature type="domain" description="CSC1/OSCA1-like N-terminal transmembrane" evidence="10">
    <location>
        <begin position="75"/>
        <end position="229"/>
    </location>
</feature>
<gene>
    <name evidence="12" type="ORF">AJ79_05337</name>
</gene>
<evidence type="ECO:0000256" key="6">
    <source>
        <dbReference type="ARBA" id="ARBA00023136"/>
    </source>
</evidence>
<dbReference type="PANTHER" id="PTHR13018">
    <property type="entry name" value="PROBABLE MEMBRANE PROTEIN DUF221-RELATED"/>
    <property type="match status" value="1"/>
</dbReference>
<proteinExistence type="inferred from homology"/>
<dbReference type="OrthoDB" id="1689567at2759"/>
<dbReference type="Pfam" id="PF02714">
    <property type="entry name" value="RSN1_7TM"/>
    <property type="match status" value="1"/>
</dbReference>
<feature type="transmembrane region" description="Helical" evidence="8">
    <location>
        <begin position="658"/>
        <end position="678"/>
    </location>
</feature>
<feature type="transmembrane region" description="Helical" evidence="8">
    <location>
        <begin position="209"/>
        <end position="228"/>
    </location>
</feature>
<organism evidence="12 13">
    <name type="scientific">Helicocarpus griseus UAMH5409</name>
    <dbReference type="NCBI Taxonomy" id="1447875"/>
    <lineage>
        <taxon>Eukaryota</taxon>
        <taxon>Fungi</taxon>
        <taxon>Dikarya</taxon>
        <taxon>Ascomycota</taxon>
        <taxon>Pezizomycotina</taxon>
        <taxon>Eurotiomycetes</taxon>
        <taxon>Eurotiomycetidae</taxon>
        <taxon>Onygenales</taxon>
        <taxon>Ajellomycetaceae</taxon>
        <taxon>Helicocarpus</taxon>
    </lineage>
</organism>
<feature type="transmembrane region" description="Helical" evidence="8">
    <location>
        <begin position="560"/>
        <end position="584"/>
    </location>
</feature>
<dbReference type="AlphaFoldDB" id="A0A2B7XP93"/>
<feature type="region of interest" description="Disordered" evidence="7">
    <location>
        <begin position="877"/>
        <end position="896"/>
    </location>
</feature>
<feature type="transmembrane region" description="Helical" evidence="8">
    <location>
        <begin position="520"/>
        <end position="539"/>
    </location>
</feature>
<dbReference type="InterPro" id="IPR032880">
    <property type="entry name" value="CSC1/OSCA1-like_N"/>
</dbReference>
<feature type="transmembrane region" description="Helical" evidence="8">
    <location>
        <begin position="611"/>
        <end position="637"/>
    </location>
</feature>
<keyword evidence="3" id="KW-0813">Transport</keyword>
<keyword evidence="13" id="KW-1185">Reference proteome</keyword>
<evidence type="ECO:0000256" key="7">
    <source>
        <dbReference type="SAM" id="MobiDB-lite"/>
    </source>
</evidence>
<dbReference type="Pfam" id="PF14703">
    <property type="entry name" value="PHM7_cyt"/>
    <property type="match status" value="1"/>
</dbReference>
<evidence type="ECO:0000256" key="2">
    <source>
        <dbReference type="ARBA" id="ARBA00007779"/>
    </source>
</evidence>
<reference evidence="12 13" key="1">
    <citation type="submission" date="2017-10" db="EMBL/GenBank/DDBJ databases">
        <title>Comparative genomics in systemic dimorphic fungi from Ajellomycetaceae.</title>
        <authorList>
            <person name="Munoz J.F."/>
            <person name="Mcewen J.G."/>
            <person name="Clay O.K."/>
            <person name="Cuomo C.A."/>
        </authorList>
    </citation>
    <scope>NUCLEOTIDE SEQUENCE [LARGE SCALE GENOMIC DNA]</scope>
    <source>
        <strain evidence="12 13">UAMH5409</strain>
    </source>
</reference>
<feature type="transmembrane region" description="Helical" evidence="8">
    <location>
        <begin position="75"/>
        <end position="96"/>
    </location>
</feature>
<evidence type="ECO:0000256" key="4">
    <source>
        <dbReference type="ARBA" id="ARBA00022692"/>
    </source>
</evidence>
<dbReference type="Proteomes" id="UP000223968">
    <property type="component" value="Unassembled WGS sequence"/>
</dbReference>
<feature type="region of interest" description="Disordered" evidence="7">
    <location>
        <begin position="35"/>
        <end position="68"/>
    </location>
</feature>
<dbReference type="Pfam" id="PF13967">
    <property type="entry name" value="RSN1_TM"/>
    <property type="match status" value="1"/>
</dbReference>
<accession>A0A2B7XP93</accession>
<feature type="transmembrane region" description="Helical" evidence="8">
    <location>
        <begin position="684"/>
        <end position="702"/>
    </location>
</feature>
<feature type="domain" description="CSC1/OSCA1-like 7TM region" evidence="9">
    <location>
        <begin position="465"/>
        <end position="742"/>
    </location>
</feature>
<feature type="region of interest" description="Disordered" evidence="7">
    <location>
        <begin position="790"/>
        <end position="811"/>
    </location>
</feature>
<dbReference type="EMBL" id="PDNB01000084">
    <property type="protein sequence ID" value="PGH10623.1"/>
    <property type="molecule type" value="Genomic_DNA"/>
</dbReference>
<keyword evidence="4 8" id="KW-0812">Transmembrane</keyword>